<reference evidence="2" key="1">
    <citation type="submission" date="2021-01" db="EMBL/GenBank/DDBJ databases">
        <authorList>
            <person name="Corre E."/>
            <person name="Pelletier E."/>
            <person name="Niang G."/>
            <person name="Scheremetjew M."/>
            <person name="Finn R."/>
            <person name="Kale V."/>
            <person name="Holt S."/>
            <person name="Cochrane G."/>
            <person name="Meng A."/>
            <person name="Brown T."/>
            <person name="Cohen L."/>
        </authorList>
    </citation>
    <scope>NUCLEOTIDE SEQUENCE</scope>
    <source>
        <strain evidence="2">10249 10 AB</strain>
    </source>
</reference>
<protein>
    <submittedName>
        <fullName evidence="2">Uncharacterized protein</fullName>
    </submittedName>
</protein>
<feature type="region of interest" description="Disordered" evidence="1">
    <location>
        <begin position="890"/>
        <end position="942"/>
    </location>
</feature>
<feature type="compositionally biased region" description="Basic and acidic residues" evidence="1">
    <location>
        <begin position="86"/>
        <end position="99"/>
    </location>
</feature>
<feature type="compositionally biased region" description="Polar residues" evidence="1">
    <location>
        <begin position="925"/>
        <end position="942"/>
    </location>
</feature>
<feature type="compositionally biased region" description="Polar residues" evidence="1">
    <location>
        <begin position="1560"/>
        <end position="1586"/>
    </location>
</feature>
<evidence type="ECO:0000256" key="1">
    <source>
        <dbReference type="SAM" id="MobiDB-lite"/>
    </source>
</evidence>
<feature type="region of interest" description="Disordered" evidence="1">
    <location>
        <begin position="1534"/>
        <end position="1586"/>
    </location>
</feature>
<name>A0A7S4EMZ4_9STRA</name>
<dbReference type="Gene3D" id="3.40.50.1460">
    <property type="match status" value="1"/>
</dbReference>
<gene>
    <name evidence="2" type="ORF">PAUS00366_LOCUS17058</name>
</gene>
<feature type="compositionally biased region" description="Polar residues" evidence="1">
    <location>
        <begin position="901"/>
        <end position="914"/>
    </location>
</feature>
<proteinExistence type="predicted"/>
<dbReference type="EMBL" id="HBIX01024739">
    <property type="protein sequence ID" value="CAE0724302.1"/>
    <property type="molecule type" value="Transcribed_RNA"/>
</dbReference>
<feature type="region of interest" description="Disordered" evidence="1">
    <location>
        <begin position="86"/>
        <end position="106"/>
    </location>
</feature>
<accession>A0A7S4EMZ4</accession>
<evidence type="ECO:0000313" key="2">
    <source>
        <dbReference type="EMBL" id="CAE0724302.1"/>
    </source>
</evidence>
<sequence length="1586" mass="176663">MEAKMPTPTPSSSTSLSLCPPPESYFVFVVGHCEEWPEGRDEQGDTAIYTSYLDFGVPADQCKYIKDNDCTRKNCQKQLESFLQKTEKLSESREREHQKQQKGQQHNRTVPNTLVFYYGGHGSANGFATIGGTWAYKQVARTIEECFHGDRVLFLIDCCASGNLWQHLPSASVSTSTTGITVAAASKNVNKKTKEYALLATSQPYITSTADGEEWILTNSWIQLMRRRRTVDNDDEDKDDLSLDEVISLLADRHVFETGDLFFAYVVGKTRLLPLWETNPGTKKQKSGDDSWSWMPSRSRWRAKIREDAANENKKESTSSLSSSSLAWLSSSESLLPSASKDLPQVPKEAAILSVHDCRVGDALAYKHPGGYPTSLRESKHKRTFYVPPLWLHGRIVSVFETDGDEEEASIIGQHNDNDANNHYCDGNATDIIFRIRVWYPSQQKPWEVEVSHRSRRLVNQFFVAQNWMLPKAFCKTQVVMAQKYRQYLDCSVAAHTPIRVQVRVALGSTNGDGSDGHSSNGNKNKNIREGRVLDWKDFHWKELLCYYNDSDSCSATFPGKTKYDEYYWNELPVPIKIAALDLGYTESHWDEDINIPADGMNWQELTEAQKEAATVLGYVRQKPAAGDLSVTLSGKTNYDDYNWNELPAVIQVAALAFGYTESHWDESIDIPADGMDWQELTEAQKEAAAVLGYVREKPAASDSNGSHDGTIYFSQTVCEISTSAGPHVPVVWNDNHQSSLVPLKQIVFAGIKRSPSDILAPKSIQKMTVASSSSLATNDSDGNEELERLRRQSLVEALKSSGKSIGNAESIFGTTKLSAFWPDTEEFYDATPIDIKGKDNNSSGYESSLKLLATHFECPVPGVYCPIVYEDGVRYLVPVNHIYRRGCQPQLQDRGDDESTVSNTDESITTTALSMIPTKDSSDKQINAETSSNQPRSCSTPNKSYVDEYWEDLPEHVQKAAQYVGYKKKLWDLDGNIPIDGQKWKDLNSDQREALEIIGYHEATWNSQNDDTRAQGCIISLARTRPDAFESLDAHGGGKKSLPVPRKVAFHYGDATVTANRAGIFLRKRGICSGDCQPPVDVTSKVTRHHHTYITIGLPRLPLEPTTPETYLRSVQALLEIFRLLWAVDSDIVLYVFPTKARKNPAARAVRPRSWSNSTPDRTTLEIYSNQVWLRGGLRPFLRFYVGHNIDPDTLFSPAVHEQADSRDCQLRVDIIQAAKVVVCGFLVGSYMKTFNIDRYNAFLSMVPKFAACPVAVIKKNIVVTPGERNAPRVPAAHVQCDASKLDTTVGILKAMFNRGRATDVANLPDGRVFKFCGNYSKWAKPDIVRKCRIMQKQFLGAHTSAIIHGVTDLDHAVDLGEPVGLKSLREILLGMKTRAQRFWPLFVAIDYDTFSDEIYAVVHLDLIAEATTVLTYLPVYLQAKFGTATWQWFSSECRKEMSDYTWHKDEHRVVSLKATDTNSPVQPITNAFFAAWENVDDADVEMDQGSFTDPNMLAEAAEDDAPEGGAAAQDSVPPVDYIMTSTASVSEITNEVDQSAPKAADQTSVSSAPAALSTGPSADVSNLVASATSKRQTGVSEMNE</sequence>
<organism evidence="2">
    <name type="scientific">Pseudo-nitzschia australis</name>
    <dbReference type="NCBI Taxonomy" id="44445"/>
    <lineage>
        <taxon>Eukaryota</taxon>
        <taxon>Sar</taxon>
        <taxon>Stramenopiles</taxon>
        <taxon>Ochrophyta</taxon>
        <taxon>Bacillariophyta</taxon>
        <taxon>Bacillariophyceae</taxon>
        <taxon>Bacillariophycidae</taxon>
        <taxon>Bacillariales</taxon>
        <taxon>Bacillariaceae</taxon>
        <taxon>Pseudo-nitzschia</taxon>
    </lineage>
</organism>